<evidence type="ECO:0000313" key="3">
    <source>
        <dbReference type="EMBL" id="RUT73551.1"/>
    </source>
</evidence>
<reference evidence="3 4" key="1">
    <citation type="submission" date="2018-11" db="EMBL/GenBank/DDBJ databases">
        <title>Parancylomarina longa gen. nov., sp. nov., isolated from sediments of southern Okinawa.</title>
        <authorList>
            <person name="Fu T."/>
        </authorList>
    </citation>
    <scope>NUCLEOTIDE SEQUENCE [LARGE SCALE GENOMIC DNA]</scope>
    <source>
        <strain evidence="3 4">T3-2 S1-C</strain>
    </source>
</reference>
<dbReference type="Pfam" id="PF02113">
    <property type="entry name" value="Peptidase_S13"/>
    <property type="match status" value="1"/>
</dbReference>
<dbReference type="SUPFAM" id="SSF56601">
    <property type="entry name" value="beta-lactamase/transpeptidase-like"/>
    <property type="match status" value="1"/>
</dbReference>
<dbReference type="GO" id="GO:0009002">
    <property type="term" value="F:serine-type D-Ala-D-Ala carboxypeptidase activity"/>
    <property type="evidence" value="ECO:0007669"/>
    <property type="project" value="UniProtKB-EC"/>
</dbReference>
<dbReference type="GO" id="GO:0006508">
    <property type="term" value="P:proteolysis"/>
    <property type="evidence" value="ECO:0007669"/>
    <property type="project" value="InterPro"/>
</dbReference>
<dbReference type="PANTHER" id="PTHR30023:SF0">
    <property type="entry name" value="PENICILLIN-SENSITIVE CARBOXYPEPTIDASE A"/>
    <property type="match status" value="1"/>
</dbReference>
<dbReference type="OrthoDB" id="9802627at2"/>
<comment type="caution">
    <text evidence="3">The sequence shown here is derived from an EMBL/GenBank/DDBJ whole genome shotgun (WGS) entry which is preliminary data.</text>
</comment>
<dbReference type="Gene3D" id="3.40.710.10">
    <property type="entry name" value="DD-peptidase/beta-lactamase superfamily"/>
    <property type="match status" value="2"/>
</dbReference>
<dbReference type="NCBIfam" id="TIGR00666">
    <property type="entry name" value="PBP4"/>
    <property type="match status" value="1"/>
</dbReference>
<dbReference type="EMBL" id="RJJX01000019">
    <property type="protein sequence ID" value="RUT73551.1"/>
    <property type="molecule type" value="Genomic_DNA"/>
</dbReference>
<accession>A0A434AGP2</accession>
<proteinExistence type="inferred from homology"/>
<dbReference type="PRINTS" id="PR00922">
    <property type="entry name" value="DADACBPTASE3"/>
</dbReference>
<dbReference type="AlphaFoldDB" id="A0A434AGP2"/>
<keyword evidence="3" id="KW-0121">Carboxypeptidase</keyword>
<keyword evidence="4" id="KW-1185">Reference proteome</keyword>
<gene>
    <name evidence="3" type="primary">dacB</name>
    <name evidence="3" type="ORF">DLK05_12655</name>
</gene>
<dbReference type="InterPro" id="IPR012338">
    <property type="entry name" value="Beta-lactam/transpept-like"/>
</dbReference>
<dbReference type="EC" id="3.4.16.4" evidence="3"/>
<organism evidence="3 4">
    <name type="scientific">Ancylomarina longa</name>
    <dbReference type="NCBI Taxonomy" id="2487017"/>
    <lineage>
        <taxon>Bacteria</taxon>
        <taxon>Pseudomonadati</taxon>
        <taxon>Bacteroidota</taxon>
        <taxon>Bacteroidia</taxon>
        <taxon>Marinilabiliales</taxon>
        <taxon>Marinifilaceae</taxon>
        <taxon>Ancylomarina</taxon>
    </lineage>
</organism>
<protein>
    <submittedName>
        <fullName evidence="3">D-alanyl-D-alanine carboxypeptidase/D-alanyl-D-alanine-endopeptidase</fullName>
        <ecNumber evidence="3">3.4.16.4</ecNumber>
    </submittedName>
</protein>
<comment type="similarity">
    <text evidence="1">Belongs to the peptidase S13 family.</text>
</comment>
<evidence type="ECO:0000313" key="4">
    <source>
        <dbReference type="Proteomes" id="UP000282985"/>
    </source>
</evidence>
<keyword evidence="3" id="KW-0645">Protease</keyword>
<sequence length="474" mass="53143">MNKFLIFIMIAFWGVSCSAQKSSPRKIQEFVQEFVSDSNFYTAGIGIVISDVESGKILAHNQAHLGLIPASTQKLITTTTALELFGAHYQFTTNIETDGSITKQGVLTGNIIIHGNGDPTLGSKYFYPEKNAIASLFVKQLREKGIKSIDGNIIIDDTYLKASIPPSWIWEDIGNYYGAIPHGINYLDNLYTLYFKSGKPGNLTQITRTDPPQLDLQFENKVISSAENRDLAYIFGGNISNQRIIEGSIPKNKTDFAVKGAMLSPKTYLLEDLEKACMKSNITIQHRIIKAQIKTPLFEFNSPELKEIVRITNQKSVNLFADHLLFEIGHSKLGEADWETGIKAIKYYWKEKGLSTNFIRLCDGSGLSHYNLVTAQFFDQLLRYMYKSKLRNEFISSLPVAGKSGTLKYFGKNTPLEGKWKSKTGSMTGVRTFCGYISNKKGKVLAVTILINNYTSLHSLNNKLQKLLIQLYNS</sequence>
<dbReference type="InterPro" id="IPR000667">
    <property type="entry name" value="Peptidase_S13"/>
</dbReference>
<name>A0A434AGP2_9BACT</name>
<dbReference type="Gene3D" id="3.50.80.20">
    <property type="entry name" value="D-Ala-D-Ala carboxypeptidase C, peptidase S13"/>
    <property type="match status" value="1"/>
</dbReference>
<dbReference type="PANTHER" id="PTHR30023">
    <property type="entry name" value="D-ALANYL-D-ALANINE CARBOXYPEPTIDASE"/>
    <property type="match status" value="1"/>
</dbReference>
<evidence type="ECO:0000256" key="2">
    <source>
        <dbReference type="ARBA" id="ARBA00022801"/>
    </source>
</evidence>
<dbReference type="PROSITE" id="PS51257">
    <property type="entry name" value="PROKAR_LIPOPROTEIN"/>
    <property type="match status" value="1"/>
</dbReference>
<dbReference type="GO" id="GO:0000270">
    <property type="term" value="P:peptidoglycan metabolic process"/>
    <property type="evidence" value="ECO:0007669"/>
    <property type="project" value="TreeGrafter"/>
</dbReference>
<dbReference type="Proteomes" id="UP000282985">
    <property type="component" value="Unassembled WGS sequence"/>
</dbReference>
<keyword evidence="2 3" id="KW-0378">Hydrolase</keyword>
<evidence type="ECO:0000256" key="1">
    <source>
        <dbReference type="ARBA" id="ARBA00006096"/>
    </source>
</evidence>
<dbReference type="RefSeq" id="WP_127344335.1">
    <property type="nucleotide sequence ID" value="NZ_RJJX01000019.1"/>
</dbReference>